<evidence type="ECO:0000313" key="7">
    <source>
        <dbReference type="EMBL" id="KAJ4459145.1"/>
    </source>
</evidence>
<feature type="compositionally biased region" description="Basic and acidic residues" evidence="5">
    <location>
        <begin position="208"/>
        <end position="219"/>
    </location>
</feature>
<evidence type="ECO:0000256" key="5">
    <source>
        <dbReference type="SAM" id="MobiDB-lite"/>
    </source>
</evidence>
<evidence type="ECO:0000259" key="6">
    <source>
        <dbReference type="Pfam" id="PF01926"/>
    </source>
</evidence>
<feature type="region of interest" description="Disordered" evidence="5">
    <location>
        <begin position="317"/>
        <end position="355"/>
    </location>
</feature>
<evidence type="ECO:0000256" key="3">
    <source>
        <dbReference type="ARBA" id="ARBA00022801"/>
    </source>
</evidence>
<dbReference type="InterPro" id="IPR027417">
    <property type="entry name" value="P-loop_NTPase"/>
</dbReference>
<evidence type="ECO:0000313" key="8">
    <source>
        <dbReference type="Proteomes" id="UP001141327"/>
    </source>
</evidence>
<protein>
    <submittedName>
        <fullName evidence="7">GTPase LSG1-2</fullName>
    </submittedName>
</protein>
<feature type="region of interest" description="Disordered" evidence="5">
    <location>
        <begin position="201"/>
        <end position="254"/>
    </location>
</feature>
<evidence type="ECO:0000256" key="2">
    <source>
        <dbReference type="ARBA" id="ARBA00022741"/>
    </source>
</evidence>
<feature type="region of interest" description="Disordered" evidence="5">
    <location>
        <begin position="695"/>
        <end position="747"/>
    </location>
</feature>
<accession>A0ABQ8UIU6</accession>
<dbReference type="SUPFAM" id="SSF52540">
    <property type="entry name" value="P-loop containing nucleoside triphosphate hydrolases"/>
    <property type="match status" value="1"/>
</dbReference>
<dbReference type="Gene3D" id="3.40.50.300">
    <property type="entry name" value="P-loop containing nucleotide triphosphate hydrolases"/>
    <property type="match status" value="2"/>
</dbReference>
<organism evidence="7 8">
    <name type="scientific">Paratrimastix pyriformis</name>
    <dbReference type="NCBI Taxonomy" id="342808"/>
    <lineage>
        <taxon>Eukaryota</taxon>
        <taxon>Metamonada</taxon>
        <taxon>Preaxostyla</taxon>
        <taxon>Paratrimastigidae</taxon>
        <taxon>Paratrimastix</taxon>
    </lineage>
</organism>
<sequence>MPHGYALGHTLQKNLKKKKVYKKGGRHSVEMDDDVAMGKKPISIKPIMEENDMDEFFRVAEATRKEFTANRDTVRILNSSEFAHVHVVPIAGDLTPEMMNDKLRIPRRPGWCPTMSPEQIDLSEQRYFIDWRRDLNELEAHTTNKLTPFEKNLDIWRQLWRVIEMSHVVLQIVDARNPMAFRCPDLEDYIHHADVGYLEVEEPPDQQPKSEGEGEGEKPSRHHRQADEDDLGEEDDEDSSKEEEEAPKKRVPMPQRHRETLILINKADMLTVEQRRAWAAYLTAHKIPFVFFSGQDEVDQFAAAAPPPSRRQLVLEAHGEAEGAEDEQEKPDEEKPEKEEGDEEEDEKEADEEVDEAVHIAHEAGTGPERIFTRRDLFAFLLRKYKHLVQPVEGEGPGAEIPENVSLLARTSLIVGMVGYPNVGKSTVINALLQRKVVATGPTPGKTKHLQTHFLRVPRVAAEGEQEEEQEQEEQEEPEEPEEETDENTETIMLVDCPGLVFPSWRMNTEEMLCDGILPIDQMRDHTKSLGVIASRIPLEVLEETYGVRLENRSKPTTVQEAIDMGCAVCRASARVRSFMTARGNPDEARAARLMLKDYLKGKLLYVHMPPVEEAASEPAPKAAPKKAKDRKTPAVTAPAPAAPAPAATTTATDSAAPAPQEGSAPAPAAPSSAPSFMSLLMNSGFSKYEIKKPITPGLGDPNAPAPVTTRPEEPKLEGEEFTADGIPVHAMQRQVSERPRDGVHMDIEERRFQRSRDVGVHIMRGDEAVGKMPGGTAERLKRTAR</sequence>
<dbReference type="InterPro" id="IPR043358">
    <property type="entry name" value="GNL1-like"/>
</dbReference>
<proteinExistence type="predicted"/>
<keyword evidence="1" id="KW-0963">Cytoplasm</keyword>
<feature type="region of interest" description="Disordered" evidence="5">
    <location>
        <begin position="462"/>
        <end position="489"/>
    </location>
</feature>
<feature type="compositionally biased region" description="Acidic residues" evidence="5">
    <location>
        <begin position="227"/>
        <end position="245"/>
    </location>
</feature>
<name>A0ABQ8UIU6_9EUKA</name>
<feature type="region of interest" description="Disordered" evidence="5">
    <location>
        <begin position="765"/>
        <end position="786"/>
    </location>
</feature>
<keyword evidence="2" id="KW-0547">Nucleotide-binding</keyword>
<dbReference type="PANTHER" id="PTHR45709">
    <property type="entry name" value="LARGE SUBUNIT GTPASE 1 HOMOLOG-RELATED"/>
    <property type="match status" value="1"/>
</dbReference>
<feature type="domain" description="G" evidence="6">
    <location>
        <begin position="415"/>
        <end position="503"/>
    </location>
</feature>
<feature type="compositionally biased region" description="Basic and acidic residues" evidence="5">
    <location>
        <begin position="736"/>
        <end position="747"/>
    </location>
</feature>
<dbReference type="PANTHER" id="PTHR45709:SF2">
    <property type="entry name" value="LARGE SUBUNIT GTPASE 1 HOMOLOG"/>
    <property type="match status" value="1"/>
</dbReference>
<feature type="compositionally biased region" description="Acidic residues" evidence="5">
    <location>
        <begin position="464"/>
        <end position="489"/>
    </location>
</feature>
<comment type="caution">
    <text evidence="7">The sequence shown here is derived from an EMBL/GenBank/DDBJ whole genome shotgun (WGS) entry which is preliminary data.</text>
</comment>
<keyword evidence="8" id="KW-1185">Reference proteome</keyword>
<keyword evidence="3" id="KW-0378">Hydrolase</keyword>
<feature type="compositionally biased region" description="Acidic residues" evidence="5">
    <location>
        <begin position="322"/>
        <end position="331"/>
    </location>
</feature>
<dbReference type="Proteomes" id="UP001141327">
    <property type="component" value="Unassembled WGS sequence"/>
</dbReference>
<dbReference type="Pfam" id="PF01926">
    <property type="entry name" value="MMR_HSR1"/>
    <property type="match status" value="1"/>
</dbReference>
<keyword evidence="4" id="KW-0342">GTP-binding</keyword>
<evidence type="ECO:0000256" key="4">
    <source>
        <dbReference type="ARBA" id="ARBA00023134"/>
    </source>
</evidence>
<feature type="compositionally biased region" description="Low complexity" evidence="5">
    <location>
        <begin position="634"/>
        <end position="672"/>
    </location>
</feature>
<feature type="compositionally biased region" description="Acidic residues" evidence="5">
    <location>
        <begin position="339"/>
        <end position="355"/>
    </location>
</feature>
<dbReference type="EMBL" id="JAPMOS010000022">
    <property type="protein sequence ID" value="KAJ4459145.1"/>
    <property type="molecule type" value="Genomic_DNA"/>
</dbReference>
<gene>
    <name evidence="7" type="ORF">PAPYR_4945</name>
</gene>
<feature type="compositionally biased region" description="Low complexity" evidence="5">
    <location>
        <begin position="614"/>
        <end position="623"/>
    </location>
</feature>
<feature type="region of interest" description="Disordered" evidence="5">
    <location>
        <begin position="614"/>
        <end position="672"/>
    </location>
</feature>
<reference evidence="7" key="1">
    <citation type="journal article" date="2022" name="bioRxiv">
        <title>Genomics of Preaxostyla Flagellates Illuminates Evolutionary Transitions and the Path Towards Mitochondrial Loss.</title>
        <authorList>
            <person name="Novak L.V.F."/>
            <person name="Treitli S.C."/>
            <person name="Pyrih J."/>
            <person name="Halakuc P."/>
            <person name="Pipaliya S.V."/>
            <person name="Vacek V."/>
            <person name="Brzon O."/>
            <person name="Soukal P."/>
            <person name="Eme L."/>
            <person name="Dacks J.B."/>
            <person name="Karnkowska A."/>
            <person name="Elias M."/>
            <person name="Hampl V."/>
        </authorList>
    </citation>
    <scope>NUCLEOTIDE SEQUENCE</scope>
    <source>
        <strain evidence="7">RCP-MX</strain>
    </source>
</reference>
<evidence type="ECO:0000256" key="1">
    <source>
        <dbReference type="ARBA" id="ARBA00022490"/>
    </source>
</evidence>
<dbReference type="InterPro" id="IPR006073">
    <property type="entry name" value="GTP-bd"/>
</dbReference>